<feature type="region of interest" description="Disordered" evidence="1">
    <location>
        <begin position="1"/>
        <end position="180"/>
    </location>
</feature>
<feature type="region of interest" description="Disordered" evidence="1">
    <location>
        <begin position="695"/>
        <end position="767"/>
    </location>
</feature>
<reference evidence="2" key="2">
    <citation type="journal article" date="2023" name="IMA Fungus">
        <title>Comparative genomic study of the Penicillium genus elucidates a diverse pangenome and 15 lateral gene transfer events.</title>
        <authorList>
            <person name="Petersen C."/>
            <person name="Sorensen T."/>
            <person name="Nielsen M.R."/>
            <person name="Sondergaard T.E."/>
            <person name="Sorensen J.L."/>
            <person name="Fitzpatrick D.A."/>
            <person name="Frisvad J.C."/>
            <person name="Nielsen K.L."/>
        </authorList>
    </citation>
    <scope>NUCLEOTIDE SEQUENCE</scope>
    <source>
        <strain evidence="2">IBT 19713</strain>
    </source>
</reference>
<feature type="compositionally biased region" description="Pro residues" evidence="1">
    <location>
        <begin position="704"/>
        <end position="715"/>
    </location>
</feature>
<feature type="region of interest" description="Disordered" evidence="1">
    <location>
        <begin position="383"/>
        <end position="551"/>
    </location>
</feature>
<proteinExistence type="predicted"/>
<evidence type="ECO:0008006" key="4">
    <source>
        <dbReference type="Google" id="ProtNLM"/>
    </source>
</evidence>
<sequence length="767" mass="82506">MSESDIPEAIPSFGERRGHRLAPLQTNFSRPAPPVPFRRQQPEPAPAPVPKSQASKLQRPRPNESPSLNGEEASPLNPVKHQSSKGSLRSLFSREKPPRPTPSSDGKLAEIDEGQLAQGAEPGPDETPLSPSIASPRTARSTPSLASPTTPRPRTTLKTARPRPANTKPAPPSQYGWKPPALFQAYPQSTKSECLPAPSISADSILRLHAGKNGNDPHTQLGEEDAKKREQREQEHLRTLSDTINKVEWTKKIYVLATAGYILQYAGDGKHDRHPEKMLQLGPQSVAFASDAIPAPKVSFGRLGFHRPNARRLAGNFLLVLEDPDSMISWLTAIRAEIEIRGGPHVPTEKFFDDGLGTFGPKPGVRQVVKKDPHRISSLFLQPQAQNLRIPDDEEDGRSVGGTSMTWQSRRSSFVSDSHRSAVESRADSVSTAWGESSGVASGSEALNSSFASSMTSPTSPPIPNGTSSNGMPIVTPKADAFPSNIDGEYPQITPANSPPVGRGKRQSLYEASPPPTIPLPARPDGTQGTVPQPNIPEAFSRSTSPTTNNYSVPSFSRKFIPRQGLVPVSYPATSGGEIDGFSFTSPPSVSHTQHSTTRRVLRPSNSEDVLSRTIRSTQNMQYASRTPRAKISHEVSPPPSRPLSLVGRSGLGIQTGNGMPPQSPPSEVVPVPAPVPRPRVSTAHDVQKVMHRKSMPGLNLGPPIAPPPNIPLPKIPMASTPSSPANTLAPSQPKGPASGVDRFYQSANIRDHVIDRRKSGSLPKSK</sequence>
<comment type="caution">
    <text evidence="2">The sequence shown here is derived from an EMBL/GenBank/DDBJ whole genome shotgun (WGS) entry which is preliminary data.</text>
</comment>
<dbReference type="GeneID" id="83205004"/>
<feature type="region of interest" description="Disordered" evidence="1">
    <location>
        <begin position="209"/>
        <end position="231"/>
    </location>
</feature>
<feature type="compositionally biased region" description="Basic and acidic residues" evidence="1">
    <location>
        <begin position="750"/>
        <end position="759"/>
    </location>
</feature>
<feature type="region of interest" description="Disordered" evidence="1">
    <location>
        <begin position="620"/>
        <end position="644"/>
    </location>
</feature>
<protein>
    <recommendedName>
        <fullName evidence="4">PH domain-containing protein</fullName>
    </recommendedName>
</protein>
<feature type="compositionally biased region" description="Pro residues" evidence="1">
    <location>
        <begin position="513"/>
        <end position="522"/>
    </location>
</feature>
<keyword evidence="3" id="KW-1185">Reference proteome</keyword>
<feature type="compositionally biased region" description="Low complexity" evidence="1">
    <location>
        <begin position="138"/>
        <end position="165"/>
    </location>
</feature>
<feature type="compositionally biased region" description="Basic and acidic residues" evidence="1">
    <location>
        <begin position="417"/>
        <end position="427"/>
    </location>
</feature>
<dbReference type="AlphaFoldDB" id="A0A9W9TIF0"/>
<feature type="compositionally biased region" description="Polar residues" evidence="1">
    <location>
        <begin position="541"/>
        <end position="551"/>
    </location>
</feature>
<evidence type="ECO:0000313" key="3">
    <source>
        <dbReference type="Proteomes" id="UP001150941"/>
    </source>
</evidence>
<accession>A0A9W9TIF0</accession>
<dbReference type="RefSeq" id="XP_058328046.1">
    <property type="nucleotide sequence ID" value="XM_058477701.1"/>
</dbReference>
<dbReference type="EMBL" id="JAPQKS010000006">
    <property type="protein sequence ID" value="KAJ5223863.1"/>
    <property type="molecule type" value="Genomic_DNA"/>
</dbReference>
<evidence type="ECO:0000256" key="1">
    <source>
        <dbReference type="SAM" id="MobiDB-lite"/>
    </source>
</evidence>
<dbReference type="OrthoDB" id="1749473at2759"/>
<name>A0A9W9TIF0_9EURO</name>
<reference evidence="2" key="1">
    <citation type="submission" date="2022-11" db="EMBL/GenBank/DDBJ databases">
        <authorList>
            <person name="Petersen C."/>
        </authorList>
    </citation>
    <scope>NUCLEOTIDE SEQUENCE</scope>
    <source>
        <strain evidence="2">IBT 19713</strain>
    </source>
</reference>
<dbReference type="Proteomes" id="UP001150941">
    <property type="component" value="Unassembled WGS sequence"/>
</dbReference>
<evidence type="ECO:0000313" key="2">
    <source>
        <dbReference type="EMBL" id="KAJ5223863.1"/>
    </source>
</evidence>
<organism evidence="2 3">
    <name type="scientific">Penicillium chermesinum</name>
    <dbReference type="NCBI Taxonomy" id="63820"/>
    <lineage>
        <taxon>Eukaryota</taxon>
        <taxon>Fungi</taxon>
        <taxon>Dikarya</taxon>
        <taxon>Ascomycota</taxon>
        <taxon>Pezizomycotina</taxon>
        <taxon>Eurotiomycetes</taxon>
        <taxon>Eurotiomycetidae</taxon>
        <taxon>Eurotiales</taxon>
        <taxon>Aspergillaceae</taxon>
        <taxon>Penicillium</taxon>
    </lineage>
</organism>
<feature type="compositionally biased region" description="Polar residues" evidence="1">
    <location>
        <begin position="401"/>
        <end position="416"/>
    </location>
</feature>
<feature type="compositionally biased region" description="Low complexity" evidence="1">
    <location>
        <begin position="435"/>
        <end position="458"/>
    </location>
</feature>
<gene>
    <name evidence="2" type="ORF">N7468_008405</name>
</gene>
<feature type="compositionally biased region" description="Polar residues" evidence="1">
    <location>
        <begin position="720"/>
        <end position="731"/>
    </location>
</feature>